<dbReference type="RefSeq" id="WP_304515180.1">
    <property type="nucleotide sequence ID" value="NZ_JAOSID010000002.1"/>
</dbReference>
<comment type="caution">
    <text evidence="1">The sequence shown here is derived from an EMBL/GenBank/DDBJ whole genome shotgun (WGS) entry which is preliminary data.</text>
</comment>
<reference evidence="1 2" key="1">
    <citation type="journal article" date="2023" name="Int. J. Syst. Evol. Microbiol.">
        <title>The observation of taxonomic boundaries for the 16SrII and 16SrXXV phytoplasmas using genome-based delimitation.</title>
        <authorList>
            <person name="Rodrigues Jardim B."/>
            <person name="Tran-Nguyen L.T.T."/>
            <person name="Gambley C."/>
            <person name="Al-Sadi A.M."/>
            <person name="Al-Subhi A.M."/>
            <person name="Foissac X."/>
            <person name="Salar P."/>
            <person name="Cai H."/>
            <person name="Yang J.Y."/>
            <person name="Davis R."/>
            <person name="Jones L."/>
            <person name="Rodoni B."/>
            <person name="Constable F.E."/>
        </authorList>
    </citation>
    <scope>NUCLEOTIDE SEQUENCE [LARGE SCALE GENOMIC DNA]</scope>
    <source>
        <strain evidence="1">BAWM-155c</strain>
    </source>
</reference>
<dbReference type="Proteomes" id="UP001172036">
    <property type="component" value="Unassembled WGS sequence"/>
</dbReference>
<evidence type="ECO:0000313" key="1">
    <source>
        <dbReference type="EMBL" id="MDO8167975.1"/>
    </source>
</evidence>
<organism evidence="1 2">
    <name type="scientific">Candidatus Phytoplasma melaleucae</name>
    <dbReference type="NCBI Taxonomy" id="2982630"/>
    <lineage>
        <taxon>Bacteria</taxon>
        <taxon>Bacillati</taxon>
        <taxon>Mycoplasmatota</taxon>
        <taxon>Mollicutes</taxon>
        <taxon>Acholeplasmatales</taxon>
        <taxon>Acholeplasmataceae</taxon>
        <taxon>Candidatus Phytoplasma</taxon>
    </lineage>
</organism>
<keyword evidence="2" id="KW-1185">Reference proteome</keyword>
<gene>
    <name evidence="1" type="ORF">OC680_00560</name>
</gene>
<evidence type="ECO:0000313" key="2">
    <source>
        <dbReference type="Proteomes" id="UP001172036"/>
    </source>
</evidence>
<dbReference type="EMBL" id="JAOSID010000002">
    <property type="protein sequence ID" value="MDO8167975.1"/>
    <property type="molecule type" value="Genomic_DNA"/>
</dbReference>
<protein>
    <submittedName>
        <fullName evidence="1">Uncharacterized protein</fullName>
    </submittedName>
</protein>
<accession>A0ABT9DD04</accession>
<proteinExistence type="predicted"/>
<name>A0ABT9DD04_9MOLU</name>
<sequence>MLNDLVKHLIGDVDKEESTYSHYVRINNIKSYSLIEPAIVYKLVYQTEKNKRSRFDNDKLHERYYSRTTFFSNKYDFLKKPNCLLIALFIT</sequence>